<gene>
    <name evidence="1" type="ORF">AAHA92_15775</name>
</gene>
<organism evidence="1 2">
    <name type="scientific">Salvia divinorum</name>
    <name type="common">Maria pastora</name>
    <name type="synonym">Diviner's sage</name>
    <dbReference type="NCBI Taxonomy" id="28513"/>
    <lineage>
        <taxon>Eukaryota</taxon>
        <taxon>Viridiplantae</taxon>
        <taxon>Streptophyta</taxon>
        <taxon>Embryophyta</taxon>
        <taxon>Tracheophyta</taxon>
        <taxon>Spermatophyta</taxon>
        <taxon>Magnoliopsida</taxon>
        <taxon>eudicotyledons</taxon>
        <taxon>Gunneridae</taxon>
        <taxon>Pentapetalae</taxon>
        <taxon>asterids</taxon>
        <taxon>lamiids</taxon>
        <taxon>Lamiales</taxon>
        <taxon>Lamiaceae</taxon>
        <taxon>Nepetoideae</taxon>
        <taxon>Mentheae</taxon>
        <taxon>Salviinae</taxon>
        <taxon>Salvia</taxon>
        <taxon>Salvia subgen. Calosphace</taxon>
    </lineage>
</organism>
<evidence type="ECO:0000313" key="1">
    <source>
        <dbReference type="EMBL" id="KAL1555318.1"/>
    </source>
</evidence>
<protein>
    <submittedName>
        <fullName evidence="1">Uncharacterized protein</fullName>
    </submittedName>
</protein>
<comment type="caution">
    <text evidence="1">The sequence shown here is derived from an EMBL/GenBank/DDBJ whole genome shotgun (WGS) entry which is preliminary data.</text>
</comment>
<evidence type="ECO:0000313" key="2">
    <source>
        <dbReference type="Proteomes" id="UP001567538"/>
    </source>
</evidence>
<sequence>MPLLPAEYRSAVHHAVVAVVRELGGDYSRRAVLLPYAEVRGIHQRLLLHFQMEQESWQRQLMSLAERKSLLAKLLYS</sequence>
<dbReference type="AlphaFoldDB" id="A0ABD1HIB6"/>
<dbReference type="Proteomes" id="UP001567538">
    <property type="component" value="Unassembled WGS sequence"/>
</dbReference>
<reference evidence="1 2" key="1">
    <citation type="submission" date="2024-06" db="EMBL/GenBank/DDBJ databases">
        <title>A chromosome level genome sequence of Diviner's sage (Salvia divinorum).</title>
        <authorList>
            <person name="Ford S.A."/>
            <person name="Ro D.-K."/>
            <person name="Ness R.W."/>
            <person name="Phillips M.A."/>
        </authorList>
    </citation>
    <scope>NUCLEOTIDE SEQUENCE [LARGE SCALE GENOMIC DNA]</scope>
    <source>
        <strain evidence="1">SAF-2024a</strain>
        <tissue evidence="1">Leaf</tissue>
    </source>
</reference>
<proteinExistence type="predicted"/>
<name>A0ABD1HIB6_SALDI</name>
<dbReference type="EMBL" id="JBEAFC010000006">
    <property type="protein sequence ID" value="KAL1555318.1"/>
    <property type="molecule type" value="Genomic_DNA"/>
</dbReference>
<accession>A0ABD1HIB6</accession>
<keyword evidence="2" id="KW-1185">Reference proteome</keyword>